<dbReference type="SMART" id="SM00385">
    <property type="entry name" value="CYCLIN"/>
    <property type="match status" value="1"/>
</dbReference>
<feature type="domain" description="Cyclin-like" evidence="6">
    <location>
        <begin position="83"/>
        <end position="171"/>
    </location>
</feature>
<protein>
    <submittedName>
        <fullName evidence="8">Cyclin-D2-1</fullName>
    </submittedName>
</protein>
<keyword evidence="4" id="KW-0131">Cell cycle</keyword>
<accession>A0A2I0VT30</accession>
<keyword evidence="9" id="KW-1185">Reference proteome</keyword>
<dbReference type="PROSITE" id="PS00292">
    <property type="entry name" value="CYCLINS"/>
    <property type="match status" value="1"/>
</dbReference>
<dbReference type="SMART" id="SM01332">
    <property type="entry name" value="Cyclin_C"/>
    <property type="match status" value="1"/>
</dbReference>
<dbReference type="InterPro" id="IPR039361">
    <property type="entry name" value="Cyclin"/>
</dbReference>
<dbReference type="CDD" id="cd20544">
    <property type="entry name" value="CYCLIN_AtCycD-like_rpt2"/>
    <property type="match status" value="1"/>
</dbReference>
<dbReference type="PANTHER" id="PTHR10177">
    <property type="entry name" value="CYCLINS"/>
    <property type="match status" value="1"/>
</dbReference>
<organism evidence="8 9">
    <name type="scientific">Dendrobium catenatum</name>
    <dbReference type="NCBI Taxonomy" id="906689"/>
    <lineage>
        <taxon>Eukaryota</taxon>
        <taxon>Viridiplantae</taxon>
        <taxon>Streptophyta</taxon>
        <taxon>Embryophyta</taxon>
        <taxon>Tracheophyta</taxon>
        <taxon>Spermatophyta</taxon>
        <taxon>Magnoliopsida</taxon>
        <taxon>Liliopsida</taxon>
        <taxon>Asparagales</taxon>
        <taxon>Orchidaceae</taxon>
        <taxon>Epidendroideae</taxon>
        <taxon>Malaxideae</taxon>
        <taxon>Dendrobiinae</taxon>
        <taxon>Dendrobium</taxon>
    </lineage>
</organism>
<keyword evidence="3 5" id="KW-0195">Cyclin</keyword>
<dbReference type="InterPro" id="IPR036915">
    <property type="entry name" value="Cyclin-like_sf"/>
</dbReference>
<dbReference type="InterPro" id="IPR013763">
    <property type="entry name" value="Cyclin-like_dom"/>
</dbReference>
<dbReference type="Proteomes" id="UP000233837">
    <property type="component" value="Unassembled WGS sequence"/>
</dbReference>
<evidence type="ECO:0000256" key="4">
    <source>
        <dbReference type="ARBA" id="ARBA00023306"/>
    </source>
</evidence>
<gene>
    <name evidence="8" type="primary">CYCD2-1</name>
    <name evidence="8" type="ORF">MA16_Dca006903</name>
</gene>
<dbReference type="STRING" id="906689.A0A2I0VT30"/>
<dbReference type="EMBL" id="KZ503267">
    <property type="protein sequence ID" value="PKU66575.1"/>
    <property type="molecule type" value="Genomic_DNA"/>
</dbReference>
<dbReference type="Pfam" id="PF02984">
    <property type="entry name" value="Cyclin_C"/>
    <property type="match status" value="1"/>
</dbReference>
<sequence length="340" mass="38053">MELSSARDAASWGDLLCEEDADELDELSMGFPGAGEAFEFPDESDESISVFVEGEAEHSPAVDYPARLRSRSIDSAAREVAVGWILQVHAYYHFQPLTAYLAVNYMDRFLSAHRLPQANGWPLQLLSVASLSLAAKMEETFVPSLLDLQVEGARFIFEPRTICKMELLVLTALKWRLRSVTPFNFIDFFASKVDPSGVYRRYLVSSAAQIILSAINVSYVTDIDFLDHCPSSIAVAIIMCAVDEAPDLAFIDPRQAVNWCSGLTKEGITDCYRLMQQIVIKGMKGRSAFILPHLRVKTLINLSSETTSSPYFSLPPNKKRKLSKNCLWVREDKEATHEPE</sequence>
<evidence type="ECO:0000313" key="9">
    <source>
        <dbReference type="Proteomes" id="UP000233837"/>
    </source>
</evidence>
<evidence type="ECO:0000256" key="5">
    <source>
        <dbReference type="RuleBase" id="RU000383"/>
    </source>
</evidence>
<reference evidence="8 9" key="1">
    <citation type="journal article" date="2016" name="Sci. Rep.">
        <title>The Dendrobium catenatum Lindl. genome sequence provides insights into polysaccharide synthase, floral development and adaptive evolution.</title>
        <authorList>
            <person name="Zhang G.Q."/>
            <person name="Xu Q."/>
            <person name="Bian C."/>
            <person name="Tsai W.C."/>
            <person name="Yeh C.M."/>
            <person name="Liu K.W."/>
            <person name="Yoshida K."/>
            <person name="Zhang L.S."/>
            <person name="Chang S.B."/>
            <person name="Chen F."/>
            <person name="Shi Y."/>
            <person name="Su Y.Y."/>
            <person name="Zhang Y.Q."/>
            <person name="Chen L.J."/>
            <person name="Yin Y."/>
            <person name="Lin M."/>
            <person name="Huang H."/>
            <person name="Deng H."/>
            <person name="Wang Z.W."/>
            <person name="Zhu S.L."/>
            <person name="Zhao X."/>
            <person name="Deng C."/>
            <person name="Niu S.C."/>
            <person name="Huang J."/>
            <person name="Wang M."/>
            <person name="Liu G.H."/>
            <person name="Yang H.J."/>
            <person name="Xiao X.J."/>
            <person name="Hsiao Y.Y."/>
            <person name="Wu W.L."/>
            <person name="Chen Y.Y."/>
            <person name="Mitsuda N."/>
            <person name="Ohme-Takagi M."/>
            <person name="Luo Y.B."/>
            <person name="Van de Peer Y."/>
            <person name="Liu Z.J."/>
        </authorList>
    </citation>
    <scope>NUCLEOTIDE SEQUENCE [LARGE SCALE GENOMIC DNA]</scope>
    <source>
        <tissue evidence="8">The whole plant</tissue>
    </source>
</reference>
<dbReference type="GO" id="GO:0051301">
    <property type="term" value="P:cell division"/>
    <property type="evidence" value="ECO:0007669"/>
    <property type="project" value="UniProtKB-KW"/>
</dbReference>
<evidence type="ECO:0000259" key="7">
    <source>
        <dbReference type="SMART" id="SM01332"/>
    </source>
</evidence>
<evidence type="ECO:0000256" key="1">
    <source>
        <dbReference type="ARBA" id="ARBA00009065"/>
    </source>
</evidence>
<name>A0A2I0VT30_9ASPA</name>
<evidence type="ECO:0000259" key="6">
    <source>
        <dbReference type="SMART" id="SM00385"/>
    </source>
</evidence>
<feature type="domain" description="Cyclin C-terminal" evidence="7">
    <location>
        <begin position="180"/>
        <end position="302"/>
    </location>
</feature>
<reference evidence="8 9" key="2">
    <citation type="journal article" date="2017" name="Nature">
        <title>The Apostasia genome and the evolution of orchids.</title>
        <authorList>
            <person name="Zhang G.Q."/>
            <person name="Liu K.W."/>
            <person name="Li Z."/>
            <person name="Lohaus R."/>
            <person name="Hsiao Y.Y."/>
            <person name="Niu S.C."/>
            <person name="Wang J.Y."/>
            <person name="Lin Y.C."/>
            <person name="Xu Q."/>
            <person name="Chen L.J."/>
            <person name="Yoshida K."/>
            <person name="Fujiwara S."/>
            <person name="Wang Z.W."/>
            <person name="Zhang Y.Q."/>
            <person name="Mitsuda N."/>
            <person name="Wang M."/>
            <person name="Liu G.H."/>
            <person name="Pecoraro L."/>
            <person name="Huang H.X."/>
            <person name="Xiao X.J."/>
            <person name="Lin M."/>
            <person name="Wu X.Y."/>
            <person name="Wu W.L."/>
            <person name="Chen Y.Y."/>
            <person name="Chang S.B."/>
            <person name="Sakamoto S."/>
            <person name="Ohme-Takagi M."/>
            <person name="Yagi M."/>
            <person name="Zeng S.J."/>
            <person name="Shen C.Y."/>
            <person name="Yeh C.M."/>
            <person name="Luo Y.B."/>
            <person name="Tsai W.C."/>
            <person name="Van de Peer Y."/>
            <person name="Liu Z.J."/>
        </authorList>
    </citation>
    <scope>NUCLEOTIDE SEQUENCE [LARGE SCALE GENOMIC DNA]</scope>
    <source>
        <tissue evidence="8">The whole plant</tissue>
    </source>
</reference>
<proteinExistence type="inferred from homology"/>
<evidence type="ECO:0000256" key="2">
    <source>
        <dbReference type="ARBA" id="ARBA00022618"/>
    </source>
</evidence>
<evidence type="ECO:0000256" key="3">
    <source>
        <dbReference type="ARBA" id="ARBA00023127"/>
    </source>
</evidence>
<dbReference type="SUPFAM" id="SSF47954">
    <property type="entry name" value="Cyclin-like"/>
    <property type="match status" value="2"/>
</dbReference>
<dbReference type="CDD" id="cd20543">
    <property type="entry name" value="CYCLIN_AtCycD-like_rpt1"/>
    <property type="match status" value="1"/>
</dbReference>
<dbReference type="FunFam" id="1.10.472.10:FF:000034">
    <property type="entry name" value="D2/4-type cyclin"/>
    <property type="match status" value="1"/>
</dbReference>
<dbReference type="InterPro" id="IPR048258">
    <property type="entry name" value="Cyclins_cyclin-box"/>
</dbReference>
<comment type="similarity">
    <text evidence="1">Belongs to the cyclin family. Cyclin D subfamily.</text>
</comment>
<evidence type="ECO:0000313" key="8">
    <source>
        <dbReference type="EMBL" id="PKU66575.1"/>
    </source>
</evidence>
<dbReference type="Pfam" id="PF00134">
    <property type="entry name" value="Cyclin_N"/>
    <property type="match status" value="1"/>
</dbReference>
<keyword evidence="2" id="KW-0132">Cell division</keyword>
<dbReference type="AlphaFoldDB" id="A0A2I0VT30"/>
<dbReference type="InterPro" id="IPR006671">
    <property type="entry name" value="Cyclin_N"/>
</dbReference>
<dbReference type="InterPro" id="IPR004367">
    <property type="entry name" value="Cyclin_C-dom"/>
</dbReference>
<dbReference type="Gene3D" id="1.10.472.10">
    <property type="entry name" value="Cyclin-like"/>
    <property type="match status" value="2"/>
</dbReference>